<sequence length="432" mass="48942">MFDGLLQSKFHSKTKTAIKTTKIRLETIKKKRAAVERYLTKDIADLLKNGLESNAFGRAEGLLVEQNMTRCYYFIDQFCRCISSGHVLAMQNQSECPEECREAVASLMQAAARFADLPELRDLRTLFREKYGNSLDASVNKEFAERLKPKPHSKDAKLQLMKDIAVEFSVDWDSKTFDQKLFNQNRPKPADDNLEKKPPRPSKERERSEKDLHSYPSWKVSGDENENLTSGDVEHDVAADKKASKYGVSKQGLGSSSSLADTEVKQQQSSSYREIAPPYMKSNSEACGRDGVDYVQDMPRPKSVRHRKLKLPPGHESRHNSRPREVDEEEKVIDRLLLHYSKKQSSYEMDKVKGSLKPPHFRAQGRKEAERPAAVRASSMRLEPVTATNATETSKGHCRSASLPPEMLAGHVHPNLPNYNELAERLAVLRGK</sequence>
<organism evidence="1 2">
    <name type="scientific">Melastoma candidum</name>
    <dbReference type="NCBI Taxonomy" id="119954"/>
    <lineage>
        <taxon>Eukaryota</taxon>
        <taxon>Viridiplantae</taxon>
        <taxon>Streptophyta</taxon>
        <taxon>Embryophyta</taxon>
        <taxon>Tracheophyta</taxon>
        <taxon>Spermatophyta</taxon>
        <taxon>Magnoliopsida</taxon>
        <taxon>eudicotyledons</taxon>
        <taxon>Gunneridae</taxon>
        <taxon>Pentapetalae</taxon>
        <taxon>rosids</taxon>
        <taxon>malvids</taxon>
        <taxon>Myrtales</taxon>
        <taxon>Melastomataceae</taxon>
        <taxon>Melastomatoideae</taxon>
        <taxon>Melastomateae</taxon>
        <taxon>Melastoma</taxon>
    </lineage>
</organism>
<reference evidence="2" key="1">
    <citation type="journal article" date="2023" name="Front. Plant Sci.">
        <title>Chromosomal-level genome assembly of Melastoma candidum provides insights into trichome evolution.</title>
        <authorList>
            <person name="Zhong Y."/>
            <person name="Wu W."/>
            <person name="Sun C."/>
            <person name="Zou P."/>
            <person name="Liu Y."/>
            <person name="Dai S."/>
            <person name="Zhou R."/>
        </authorList>
    </citation>
    <scope>NUCLEOTIDE SEQUENCE [LARGE SCALE GENOMIC DNA]</scope>
</reference>
<dbReference type="EMBL" id="CM042882">
    <property type="protein sequence ID" value="KAI4381927.1"/>
    <property type="molecule type" value="Genomic_DNA"/>
</dbReference>
<evidence type="ECO:0000313" key="1">
    <source>
        <dbReference type="EMBL" id="KAI4381927.1"/>
    </source>
</evidence>
<proteinExistence type="predicted"/>
<gene>
    <name evidence="1" type="ORF">MLD38_007944</name>
</gene>
<comment type="caution">
    <text evidence="1">The sequence shown here is derived from an EMBL/GenBank/DDBJ whole genome shotgun (WGS) entry which is preliminary data.</text>
</comment>
<protein>
    <submittedName>
        <fullName evidence="1">Uncharacterized protein</fullName>
    </submittedName>
</protein>
<keyword evidence="2" id="KW-1185">Reference proteome</keyword>
<dbReference type="Proteomes" id="UP001057402">
    <property type="component" value="Chromosome 3"/>
</dbReference>
<evidence type="ECO:0000313" key="2">
    <source>
        <dbReference type="Proteomes" id="UP001057402"/>
    </source>
</evidence>
<name>A0ACB9RSF9_9MYRT</name>
<accession>A0ACB9RSF9</accession>